<keyword evidence="2" id="KW-1185">Reference proteome</keyword>
<sequence length="218" mass="24337">MRETPPYNYGSAIDGVGADHKALGRAPFRSLLERDMRTLLGANPAIDCYAVEPHTLHYFMPNGRGGFDQHEYVPDVVCRYRAGPVVVVDAKALYLSSRPSWQAREPHIREAYELDHRVAFVVLDETDIRVEPRLSNCQILERHRYIVRDDEALARVRDALLAVGFPTTVREVVHEAGLKSVPGTCRAFTALLNLALGGEVFLDLGAPFAPDTTVWRGL</sequence>
<name>A0A5B2V7G6_9HYPH</name>
<evidence type="ECO:0000313" key="1">
    <source>
        <dbReference type="EMBL" id="KAA2234911.1"/>
    </source>
</evidence>
<comment type="caution">
    <text evidence="1">The sequence shown here is derived from an EMBL/GenBank/DDBJ whole genome shotgun (WGS) entry which is preliminary data.</text>
</comment>
<dbReference type="EMBL" id="VUOA01000040">
    <property type="protein sequence ID" value="KAA2234911.1"/>
    <property type="molecule type" value="Genomic_DNA"/>
</dbReference>
<dbReference type="AlphaFoldDB" id="A0A5B2V7G6"/>
<protein>
    <recommendedName>
        <fullName evidence="3">TnsA endonuclease N-terminal domain-containing protein</fullName>
    </recommendedName>
</protein>
<dbReference type="Proteomes" id="UP000323142">
    <property type="component" value="Unassembled WGS sequence"/>
</dbReference>
<organism evidence="1 2">
    <name type="scientific">Salinarimonas soli</name>
    <dbReference type="NCBI Taxonomy" id="1638099"/>
    <lineage>
        <taxon>Bacteria</taxon>
        <taxon>Pseudomonadati</taxon>
        <taxon>Pseudomonadota</taxon>
        <taxon>Alphaproteobacteria</taxon>
        <taxon>Hyphomicrobiales</taxon>
        <taxon>Salinarimonadaceae</taxon>
        <taxon>Salinarimonas</taxon>
    </lineage>
</organism>
<proteinExistence type="predicted"/>
<evidence type="ECO:0008006" key="3">
    <source>
        <dbReference type="Google" id="ProtNLM"/>
    </source>
</evidence>
<dbReference type="OrthoDB" id="9804145at2"/>
<accession>A0A5B2V7G6</accession>
<reference evidence="1 2" key="2">
    <citation type="submission" date="2019-09" db="EMBL/GenBank/DDBJ databases">
        <authorList>
            <person name="Jin C."/>
        </authorList>
    </citation>
    <scope>NUCLEOTIDE SEQUENCE [LARGE SCALE GENOMIC DNA]</scope>
    <source>
        <strain evidence="1 2">BN140002</strain>
    </source>
</reference>
<reference evidence="1 2" key="1">
    <citation type="submission" date="2019-09" db="EMBL/GenBank/DDBJ databases">
        <title>Salinarimonas rosea gen. nov., sp. nov., a new member of the a-2 subgroup of the Proteobacteria.</title>
        <authorList>
            <person name="Liu J."/>
        </authorList>
    </citation>
    <scope>NUCLEOTIDE SEQUENCE [LARGE SCALE GENOMIC DNA]</scope>
    <source>
        <strain evidence="1 2">BN140002</strain>
    </source>
</reference>
<evidence type="ECO:0000313" key="2">
    <source>
        <dbReference type="Proteomes" id="UP000323142"/>
    </source>
</evidence>
<gene>
    <name evidence="1" type="ORF">F0L46_21430</name>
</gene>